<keyword evidence="4" id="KW-0813">Transport</keyword>
<evidence type="ECO:0000256" key="3">
    <source>
        <dbReference type="ARBA" id="ARBA00012191"/>
    </source>
</evidence>
<proteinExistence type="inferred from homology"/>
<evidence type="ECO:0000256" key="5">
    <source>
        <dbReference type="ARBA" id="ARBA00022692"/>
    </source>
</evidence>
<dbReference type="PROSITE" id="PS50929">
    <property type="entry name" value="ABC_TM1F"/>
    <property type="match status" value="2"/>
</dbReference>
<dbReference type="Gene3D" id="3.40.50.300">
    <property type="entry name" value="P-loop containing nucleotide triphosphate hydrolases"/>
    <property type="match status" value="2"/>
</dbReference>
<feature type="transmembrane region" description="Helical" evidence="13">
    <location>
        <begin position="940"/>
        <end position="960"/>
    </location>
</feature>
<dbReference type="GO" id="GO:0008559">
    <property type="term" value="F:ABC-type xenobiotic transporter activity"/>
    <property type="evidence" value="ECO:0007669"/>
    <property type="project" value="UniProtKB-EC"/>
</dbReference>
<feature type="transmembrane region" description="Helical" evidence="13">
    <location>
        <begin position="195"/>
        <end position="217"/>
    </location>
</feature>
<dbReference type="FunFam" id="3.40.50.300:FF:000973">
    <property type="entry name" value="Multidrug resistance-associated protein 4"/>
    <property type="match status" value="1"/>
</dbReference>
<dbReference type="SUPFAM" id="SSF90123">
    <property type="entry name" value="ABC transporter transmembrane region"/>
    <property type="match status" value="2"/>
</dbReference>
<evidence type="ECO:0000256" key="2">
    <source>
        <dbReference type="ARBA" id="ARBA00009726"/>
    </source>
</evidence>
<gene>
    <name evidence="16" type="ORF">RND71_003287</name>
</gene>
<dbReference type="Proteomes" id="UP001291623">
    <property type="component" value="Unassembled WGS sequence"/>
</dbReference>
<feature type="domain" description="ABC transmembrane type-1" evidence="15">
    <location>
        <begin position="88"/>
        <end position="365"/>
    </location>
</feature>
<dbReference type="Pfam" id="PF00664">
    <property type="entry name" value="ABC_membrane"/>
    <property type="match status" value="2"/>
</dbReference>
<keyword evidence="6" id="KW-0677">Repeat</keyword>
<keyword evidence="5 13" id="KW-0812">Transmembrane</keyword>
<dbReference type="GO" id="GO:0016020">
    <property type="term" value="C:membrane"/>
    <property type="evidence" value="ECO:0007669"/>
    <property type="project" value="UniProtKB-SubCell"/>
</dbReference>
<comment type="subcellular location">
    <subcellularLocation>
        <location evidence="1">Membrane</location>
        <topology evidence="1">Multi-pass membrane protein</topology>
    </subcellularLocation>
</comment>
<feature type="transmembrane region" description="Helical" evidence="13">
    <location>
        <begin position="125"/>
        <end position="141"/>
    </location>
</feature>
<dbReference type="PANTHER" id="PTHR24223:SF222">
    <property type="entry name" value="OS01G0902100 PROTEIN"/>
    <property type="match status" value="1"/>
</dbReference>
<dbReference type="PANTHER" id="PTHR24223">
    <property type="entry name" value="ATP-BINDING CASSETTE SUB-FAMILY C"/>
    <property type="match status" value="1"/>
</dbReference>
<evidence type="ECO:0000256" key="7">
    <source>
        <dbReference type="ARBA" id="ARBA00022741"/>
    </source>
</evidence>
<feature type="domain" description="ABC transmembrane type-1" evidence="15">
    <location>
        <begin position="692"/>
        <end position="967"/>
    </location>
</feature>
<dbReference type="FunFam" id="1.20.1560.10:FF:000003">
    <property type="entry name" value="ABC transporter C family member 10"/>
    <property type="match status" value="1"/>
</dbReference>
<keyword evidence="8" id="KW-0067">ATP-binding</keyword>
<dbReference type="AlphaFoldDB" id="A0AAE1VU19"/>
<feature type="domain" description="ABC transporter" evidence="14">
    <location>
        <begin position="398"/>
        <end position="614"/>
    </location>
</feature>
<dbReference type="CDD" id="cd03250">
    <property type="entry name" value="ABCC_MRP_domain1"/>
    <property type="match status" value="1"/>
</dbReference>
<dbReference type="InterPro" id="IPR011527">
    <property type="entry name" value="ABC1_TM_dom"/>
</dbReference>
<dbReference type="InterPro" id="IPR050173">
    <property type="entry name" value="ABC_transporter_C-like"/>
</dbReference>
<dbReference type="FunFam" id="3.40.50.300:FF:000169">
    <property type="entry name" value="ABC transporter C family member 3"/>
    <property type="match status" value="1"/>
</dbReference>
<feature type="transmembrane region" description="Helical" evidence="13">
    <location>
        <begin position="725"/>
        <end position="746"/>
    </location>
</feature>
<evidence type="ECO:0000256" key="1">
    <source>
        <dbReference type="ARBA" id="ARBA00004141"/>
    </source>
</evidence>
<dbReference type="InterPro" id="IPR017871">
    <property type="entry name" value="ABC_transporter-like_CS"/>
</dbReference>
<dbReference type="FunFam" id="1.20.1560.10:FF:000002">
    <property type="entry name" value="ABC transporter C family member 5"/>
    <property type="match status" value="1"/>
</dbReference>
<keyword evidence="7" id="KW-0547">Nucleotide-binding</keyword>
<feature type="transmembrane region" description="Helical" evidence="13">
    <location>
        <begin position="301"/>
        <end position="326"/>
    </location>
</feature>
<dbReference type="GO" id="GO:0005524">
    <property type="term" value="F:ATP binding"/>
    <property type="evidence" value="ECO:0007669"/>
    <property type="project" value="UniProtKB-KW"/>
</dbReference>
<dbReference type="PROSITE" id="PS00211">
    <property type="entry name" value="ABC_TRANSPORTER_1"/>
    <property type="match status" value="1"/>
</dbReference>
<comment type="similarity">
    <text evidence="2">Belongs to the ABC transporter superfamily. ABCC family. Conjugate transporter (TC 3.A.1.208) subfamily.</text>
</comment>
<dbReference type="InterPro" id="IPR044726">
    <property type="entry name" value="ABCC_6TM_D2"/>
</dbReference>
<feature type="transmembrane region" description="Helical" evidence="13">
    <location>
        <begin position="797"/>
        <end position="818"/>
    </location>
</feature>
<evidence type="ECO:0000259" key="15">
    <source>
        <dbReference type="PROSITE" id="PS50929"/>
    </source>
</evidence>
<feature type="transmembrane region" description="Helical" evidence="13">
    <location>
        <begin position="906"/>
        <end position="928"/>
    </location>
</feature>
<dbReference type="SMART" id="SM00382">
    <property type="entry name" value="AAA"/>
    <property type="match status" value="2"/>
</dbReference>
<evidence type="ECO:0000259" key="14">
    <source>
        <dbReference type="PROSITE" id="PS50893"/>
    </source>
</evidence>
<evidence type="ECO:0000313" key="17">
    <source>
        <dbReference type="Proteomes" id="UP001291623"/>
    </source>
</evidence>
<feature type="transmembrane region" description="Helical" evidence="13">
    <location>
        <begin position="825"/>
        <end position="844"/>
    </location>
</feature>
<dbReference type="CDD" id="cd18580">
    <property type="entry name" value="ABC_6TM_ABCC_D2"/>
    <property type="match status" value="1"/>
</dbReference>
<keyword evidence="17" id="KW-1185">Reference proteome</keyword>
<keyword evidence="11 13" id="KW-0472">Membrane</keyword>
<evidence type="ECO:0000256" key="10">
    <source>
        <dbReference type="ARBA" id="ARBA00022989"/>
    </source>
</evidence>
<dbReference type="Pfam" id="PF00005">
    <property type="entry name" value="ABC_tran"/>
    <property type="match status" value="2"/>
</dbReference>
<accession>A0AAE1VU19</accession>
<evidence type="ECO:0000256" key="13">
    <source>
        <dbReference type="SAM" id="Phobius"/>
    </source>
</evidence>
<keyword evidence="9" id="KW-1278">Translocase</keyword>
<dbReference type="CDD" id="cd03244">
    <property type="entry name" value="ABCC_MRP_domain2"/>
    <property type="match status" value="1"/>
</dbReference>
<feature type="domain" description="ABC transporter" evidence="14">
    <location>
        <begin position="1004"/>
        <end position="1238"/>
    </location>
</feature>
<dbReference type="CDD" id="cd18579">
    <property type="entry name" value="ABC_6TM_ABCC_D1"/>
    <property type="match status" value="1"/>
</dbReference>
<dbReference type="PROSITE" id="PS50893">
    <property type="entry name" value="ABC_TRANSPORTER_2"/>
    <property type="match status" value="2"/>
</dbReference>
<name>A0AAE1VU19_9SOLA</name>
<evidence type="ECO:0000256" key="9">
    <source>
        <dbReference type="ARBA" id="ARBA00022967"/>
    </source>
</evidence>
<evidence type="ECO:0000256" key="6">
    <source>
        <dbReference type="ARBA" id="ARBA00022737"/>
    </source>
</evidence>
<dbReference type="Gene3D" id="1.20.1560.10">
    <property type="entry name" value="ABC transporter type 1, transmembrane domain"/>
    <property type="match status" value="2"/>
</dbReference>
<dbReference type="InterPro" id="IPR036640">
    <property type="entry name" value="ABC1_TM_sf"/>
</dbReference>
<dbReference type="GO" id="GO:0016887">
    <property type="term" value="F:ATP hydrolysis activity"/>
    <property type="evidence" value="ECO:0007669"/>
    <property type="project" value="InterPro"/>
</dbReference>
<dbReference type="InterPro" id="IPR027417">
    <property type="entry name" value="P-loop_NTPase"/>
</dbReference>
<reference evidence="16" key="1">
    <citation type="submission" date="2023-12" db="EMBL/GenBank/DDBJ databases">
        <title>Genome assembly of Anisodus tanguticus.</title>
        <authorList>
            <person name="Wang Y.-J."/>
        </authorList>
    </citation>
    <scope>NUCLEOTIDE SEQUENCE</scope>
    <source>
        <strain evidence="16">KB-2021</strain>
        <tissue evidence="16">Leaf</tissue>
    </source>
</reference>
<comment type="caution">
    <text evidence="16">The sequence shown here is derived from an EMBL/GenBank/DDBJ whole genome shotgun (WGS) entry which is preliminary data.</text>
</comment>
<protein>
    <recommendedName>
        <fullName evidence="3">ABC-type xenobiotic transporter</fullName>
        <ecNumber evidence="3">7.6.2.2</ecNumber>
    </recommendedName>
</protein>
<keyword evidence="10 13" id="KW-1133">Transmembrane helix</keyword>
<dbReference type="SUPFAM" id="SSF52540">
    <property type="entry name" value="P-loop containing nucleoside triphosphate hydrolases"/>
    <property type="match status" value="2"/>
</dbReference>
<dbReference type="EMBL" id="JAVYJV010000002">
    <property type="protein sequence ID" value="KAK4376991.1"/>
    <property type="molecule type" value="Genomic_DNA"/>
</dbReference>
<comment type="catalytic activity">
    <reaction evidence="12">
        <text>ATP + H2O + xenobioticSide 1 = ADP + phosphate + xenobioticSide 2.</text>
        <dbReference type="EC" id="7.6.2.2"/>
    </reaction>
</comment>
<evidence type="ECO:0000256" key="12">
    <source>
        <dbReference type="ARBA" id="ARBA00034018"/>
    </source>
</evidence>
<dbReference type="EC" id="7.6.2.2" evidence="3"/>
<dbReference type="InterPro" id="IPR044746">
    <property type="entry name" value="ABCC_6TM_D1"/>
</dbReference>
<sequence length="1247" mass="140162">MPCLLVLQRETVKPNSHSFKKRWLNPLFKKGHDEKLRVEHIPSIPHSETSGEASSLLEDALLRKKKAYTFSLPDAILHMIWRPLAYNAVFAGVNTIASYTGPLLITSFVEFLSQKKDESNWQEGMILAFIFFFAKTIESLSQRQWYFGAQRIGVRLRAALLALIYKRTLSIKYGGTRDGKIINFINVDVERIGDFCWYIHGVWLLPVQVIFALLILYRNLGAAPSAAALLSTIFVMVINTPLANMQEQLHSKIMEAKDVRIKATSETLKSMRVLKLHSWESTFLKKLLQFRENERGWLKRYLYTCSAVAFLFWASPTLVSVVTFGVCIIIKTPLTSGAVLSALATFRILQEPIYNLPELISMVAQTKVSVDRIQDFMRVEDQKKLTSYHTPNTSEVAIELEPGEYAWGTNESKRSTIKITEKIRIMKGWKVAICGSVGSGKSSLLCSIMGEIPRSSGSSIKTNGSKAFVPQSAWIQTGTVRDNVLFGKEMNRARYDNVVERCALRRDIEMWSDGDLNSVGERGMSLSGGQKQRIQLARAIYSDSDVYLLDDPFSAVDAQTGAHMFKAIVYATHQLEFLDASDLILVMKDGRIVQSGKYNELIVDPDGELLRHMVAHSKSLDQVNPSQKCSCLTNGKHQNNQIEVEECFEDLTCDNRILGRTQQEDAVSGRVKWKVYSTFVTSAYKGALVLPVLLCQVLFQGLQMASNYWIAWGTEEEGRVTRERLIGIFVLMSGGSSFFILGRAVMLSTIAIETAQKLYIGMITSIFRAPLSFFDSTPSSRILNRSSTDQSIVDTDIPYRLAGLAFALIQLLSIVVLMSHVAWQIFFLFLLILAISVWYQAYYITTARELARMIGIQKAPILHHFSESLTGVATIRCFNQEDRFLNKNLNLIDNYSRVAFHNSATMEWLCVRINFLFNLIFFFLLVILAHLPREAIDPSLAGLAATYGLNLNVLQAWVIWNLCNVENKMISVERILQFSDIPSEAPLIIEESRPNPDWPLKGRIEIKDLHVQYSPDLPRVLKGITCSFPEGKKIGVVGRTGSGKSTLIQALFRVVEPSEGCILIDGIDISKIGLQNLRSRLSIIPQDPTLFQGTIRTNLDPLQLCSDQDIWEVLHKCHLADIVKQDPRLLDAPVAEDGENLSVGQRQIVCLARVLLQKRRILVLDEATASVDTETDNVIQKTIREETDGCTVITVAHRIPTVIDNDLVLVLGEGKILEFDTPNQLLRNSSSAFSNLVAEFLRRSSKG</sequence>
<evidence type="ECO:0000313" key="16">
    <source>
        <dbReference type="EMBL" id="KAK4376991.1"/>
    </source>
</evidence>
<feature type="transmembrane region" description="Helical" evidence="13">
    <location>
        <begin position="84"/>
        <end position="105"/>
    </location>
</feature>
<feature type="transmembrane region" description="Helical" evidence="13">
    <location>
        <begin position="223"/>
        <end position="242"/>
    </location>
</feature>
<evidence type="ECO:0000256" key="4">
    <source>
        <dbReference type="ARBA" id="ARBA00022448"/>
    </source>
</evidence>
<dbReference type="InterPro" id="IPR003593">
    <property type="entry name" value="AAA+_ATPase"/>
</dbReference>
<dbReference type="InterPro" id="IPR003439">
    <property type="entry name" value="ABC_transporter-like_ATP-bd"/>
</dbReference>
<evidence type="ECO:0000256" key="8">
    <source>
        <dbReference type="ARBA" id="ARBA00022840"/>
    </source>
</evidence>
<evidence type="ECO:0000256" key="11">
    <source>
        <dbReference type="ARBA" id="ARBA00023136"/>
    </source>
</evidence>
<organism evidence="16 17">
    <name type="scientific">Anisodus tanguticus</name>
    <dbReference type="NCBI Taxonomy" id="243964"/>
    <lineage>
        <taxon>Eukaryota</taxon>
        <taxon>Viridiplantae</taxon>
        <taxon>Streptophyta</taxon>
        <taxon>Embryophyta</taxon>
        <taxon>Tracheophyta</taxon>
        <taxon>Spermatophyta</taxon>
        <taxon>Magnoliopsida</taxon>
        <taxon>eudicotyledons</taxon>
        <taxon>Gunneridae</taxon>
        <taxon>Pentapetalae</taxon>
        <taxon>asterids</taxon>
        <taxon>lamiids</taxon>
        <taxon>Solanales</taxon>
        <taxon>Solanaceae</taxon>
        <taxon>Solanoideae</taxon>
        <taxon>Hyoscyameae</taxon>
        <taxon>Anisodus</taxon>
    </lineage>
</organism>